<organism evidence="1 2">
    <name type="scientific">Polyangium spumosum</name>
    <dbReference type="NCBI Taxonomy" id="889282"/>
    <lineage>
        <taxon>Bacteria</taxon>
        <taxon>Pseudomonadati</taxon>
        <taxon>Myxococcota</taxon>
        <taxon>Polyangia</taxon>
        <taxon>Polyangiales</taxon>
        <taxon>Polyangiaceae</taxon>
        <taxon>Polyangium</taxon>
    </lineage>
</organism>
<accession>A0A6N7QBA9</accession>
<gene>
    <name evidence="1" type="ORF">GF068_40460</name>
</gene>
<name>A0A6N7QBA9_9BACT</name>
<evidence type="ECO:0000313" key="2">
    <source>
        <dbReference type="Proteomes" id="UP000440224"/>
    </source>
</evidence>
<reference evidence="1 2" key="1">
    <citation type="submission" date="2019-10" db="EMBL/GenBank/DDBJ databases">
        <title>A soil myxobacterium in the family Polyangiaceae.</title>
        <authorList>
            <person name="Li Y."/>
            <person name="Wang J."/>
        </authorList>
    </citation>
    <scope>NUCLEOTIDE SEQUENCE [LARGE SCALE GENOMIC DNA]</scope>
    <source>
        <strain evidence="1 2">DSM 14734</strain>
    </source>
</reference>
<sequence length="54" mass="5912">MSYYTPSGAAYYSKSDRQQRGAAERWRAHRGALMLDGAAAAKLDAVARFPSIYG</sequence>
<dbReference type="RefSeq" id="WP_153824910.1">
    <property type="nucleotide sequence ID" value="NZ_WJIE01000025.1"/>
</dbReference>
<proteinExistence type="predicted"/>
<evidence type="ECO:0000313" key="1">
    <source>
        <dbReference type="EMBL" id="MRG98141.1"/>
    </source>
</evidence>
<keyword evidence="2" id="KW-1185">Reference proteome</keyword>
<comment type="caution">
    <text evidence="1">The sequence shown here is derived from an EMBL/GenBank/DDBJ whole genome shotgun (WGS) entry which is preliminary data.</text>
</comment>
<dbReference type="EMBL" id="WJIE01000025">
    <property type="protein sequence ID" value="MRG98141.1"/>
    <property type="molecule type" value="Genomic_DNA"/>
</dbReference>
<dbReference type="AlphaFoldDB" id="A0A6N7QBA9"/>
<dbReference type="Proteomes" id="UP000440224">
    <property type="component" value="Unassembled WGS sequence"/>
</dbReference>
<protein>
    <submittedName>
        <fullName evidence="1">Uncharacterized protein</fullName>
    </submittedName>
</protein>